<gene>
    <name evidence="2" type="ORF">ACFO5K_24695</name>
</gene>
<feature type="compositionally biased region" description="Pro residues" evidence="1">
    <location>
        <begin position="86"/>
        <end position="96"/>
    </location>
</feature>
<dbReference type="Proteomes" id="UP001595844">
    <property type="component" value="Unassembled WGS sequence"/>
</dbReference>
<accession>A0ABV8VNZ1</accession>
<dbReference type="EMBL" id="JBHSDL010000030">
    <property type="protein sequence ID" value="MFC4377284.1"/>
    <property type="molecule type" value="Genomic_DNA"/>
</dbReference>
<dbReference type="InterPro" id="IPR028037">
    <property type="entry name" value="Antitoxin_Rv0909/MT0933"/>
</dbReference>
<organism evidence="2 3">
    <name type="scientific">Nocardia halotolerans</name>
    <dbReference type="NCBI Taxonomy" id="1755878"/>
    <lineage>
        <taxon>Bacteria</taxon>
        <taxon>Bacillati</taxon>
        <taxon>Actinomycetota</taxon>
        <taxon>Actinomycetes</taxon>
        <taxon>Mycobacteriales</taxon>
        <taxon>Nocardiaceae</taxon>
        <taxon>Nocardia</taxon>
    </lineage>
</organism>
<name>A0ABV8VNZ1_9NOCA</name>
<comment type="caution">
    <text evidence="2">The sequence shown here is derived from an EMBL/GenBank/DDBJ whole genome shotgun (WGS) entry which is preliminary data.</text>
</comment>
<protein>
    <submittedName>
        <fullName evidence="2">Antitoxin</fullName>
    </submittedName>
</protein>
<reference evidence="3" key="1">
    <citation type="journal article" date="2019" name="Int. J. Syst. Evol. Microbiol.">
        <title>The Global Catalogue of Microorganisms (GCM) 10K type strain sequencing project: providing services to taxonomists for standard genome sequencing and annotation.</title>
        <authorList>
            <consortium name="The Broad Institute Genomics Platform"/>
            <consortium name="The Broad Institute Genome Sequencing Center for Infectious Disease"/>
            <person name="Wu L."/>
            <person name="Ma J."/>
        </authorList>
    </citation>
    <scope>NUCLEOTIDE SEQUENCE [LARGE SCALE GENOMIC DNA]</scope>
    <source>
        <strain evidence="3">IBRC-M 10490</strain>
    </source>
</reference>
<evidence type="ECO:0000313" key="2">
    <source>
        <dbReference type="EMBL" id="MFC4377284.1"/>
    </source>
</evidence>
<sequence>MSLVNSLKGLLGKGKEAAAQNADKIHDAVDKAGSFVDGKTGGKYSDKIAKGTEAAKKAVPPQEPGTGSGGPTGGPKPTDPGTAPGGPTPTDPGPKA</sequence>
<evidence type="ECO:0000313" key="3">
    <source>
        <dbReference type="Proteomes" id="UP001595844"/>
    </source>
</evidence>
<dbReference type="RefSeq" id="WP_378567699.1">
    <property type="nucleotide sequence ID" value="NZ_JBHSDL010000030.1"/>
</dbReference>
<proteinExistence type="predicted"/>
<evidence type="ECO:0000256" key="1">
    <source>
        <dbReference type="SAM" id="MobiDB-lite"/>
    </source>
</evidence>
<dbReference type="Pfam" id="PF14013">
    <property type="entry name" value="MT0933_antitox"/>
    <property type="match status" value="1"/>
</dbReference>
<feature type="compositionally biased region" description="Basic and acidic residues" evidence="1">
    <location>
        <begin position="44"/>
        <end position="56"/>
    </location>
</feature>
<feature type="region of interest" description="Disordered" evidence="1">
    <location>
        <begin position="1"/>
        <end position="96"/>
    </location>
</feature>
<keyword evidence="3" id="KW-1185">Reference proteome</keyword>